<sequence length="111" mass="12459">MSEVIADPASSKAHRYLAEICDRAVKTFAEVKQWRDKPVPIRKVDKLFDAVAALVNHVALGWDPRKDASIQGCIDELKTMITRTTGEKNPQAKVEQNVKSALEQPCNKDRE</sequence>
<dbReference type="AlphaFoldDB" id="W2QGW6"/>
<dbReference type="VEuPathDB" id="FungiDB:PPTG_22533"/>
<reference evidence="2 3" key="2">
    <citation type="submission" date="2013-11" db="EMBL/GenBank/DDBJ databases">
        <title>The Genome Sequence of Phytophthora parasitica INRA-310.</title>
        <authorList>
            <consortium name="The Broad Institute Genomics Platform"/>
            <person name="Russ C."/>
            <person name="Tyler B."/>
            <person name="Panabieres F."/>
            <person name="Shan W."/>
            <person name="Tripathy S."/>
            <person name="Grunwald N."/>
            <person name="Machado M."/>
            <person name="Johnson C.S."/>
            <person name="Arredondo F."/>
            <person name="Hong C."/>
            <person name="Coffey M."/>
            <person name="Young S.K."/>
            <person name="Zeng Q."/>
            <person name="Gargeya S."/>
            <person name="Fitzgerald M."/>
            <person name="Abouelleil A."/>
            <person name="Alvarado L."/>
            <person name="Chapman S.B."/>
            <person name="Gainer-Dewar J."/>
            <person name="Goldberg J."/>
            <person name="Griggs A."/>
            <person name="Gujja S."/>
            <person name="Hansen M."/>
            <person name="Howarth C."/>
            <person name="Imamovic A."/>
            <person name="Ireland A."/>
            <person name="Larimer J."/>
            <person name="McCowan C."/>
            <person name="Murphy C."/>
            <person name="Pearson M."/>
            <person name="Poon T.W."/>
            <person name="Priest M."/>
            <person name="Roberts A."/>
            <person name="Saif S."/>
            <person name="Shea T."/>
            <person name="Sykes S."/>
            <person name="Wortman J."/>
            <person name="Nusbaum C."/>
            <person name="Birren B."/>
        </authorList>
    </citation>
    <scope>NUCLEOTIDE SEQUENCE [LARGE SCALE GENOMIC DNA]</scope>
    <source>
        <strain evidence="2 3">INRA-310</strain>
    </source>
</reference>
<proteinExistence type="predicted"/>
<reference evidence="3" key="1">
    <citation type="submission" date="2011-12" db="EMBL/GenBank/DDBJ databases">
        <authorList>
            <consortium name="The Broad Institute Genome Sequencing Platform"/>
            <person name="Russ C."/>
            <person name="Tyler B."/>
            <person name="Panabieres F."/>
            <person name="Shan W."/>
            <person name="Tripathy S."/>
            <person name="Grunwald N."/>
            <person name="Machado M."/>
            <person name="Young S.K."/>
            <person name="Zeng Q."/>
            <person name="Gargeya S."/>
            <person name="Fitzgerald M."/>
            <person name="Haas B."/>
            <person name="Abouelleil A."/>
            <person name="Alvarado L."/>
            <person name="Arachchi H.M."/>
            <person name="Berlin A."/>
            <person name="Chapman S.B."/>
            <person name="Gearin G."/>
            <person name="Goldberg J."/>
            <person name="Griggs A."/>
            <person name="Gujja S."/>
            <person name="Hansen M."/>
            <person name="Heiman D."/>
            <person name="Howarth C."/>
            <person name="Larimer J."/>
            <person name="Lui A."/>
            <person name="MacDonald P.J.P."/>
            <person name="McCowen C."/>
            <person name="Montmayeur A."/>
            <person name="Murphy C."/>
            <person name="Neiman D."/>
            <person name="Pearson M."/>
            <person name="Priest M."/>
            <person name="Roberts A."/>
            <person name="Saif S."/>
            <person name="Shea T."/>
            <person name="Sisk P."/>
            <person name="Stolte C."/>
            <person name="Sykes S."/>
            <person name="Wortman J."/>
            <person name="Nusbaum C."/>
            <person name="Birren B."/>
        </authorList>
    </citation>
    <scope>NUCLEOTIDE SEQUENCE [LARGE SCALE GENOMIC DNA]</scope>
    <source>
        <strain evidence="3">INRA-310</strain>
    </source>
</reference>
<organism evidence="2 3">
    <name type="scientific">Phytophthora nicotianae (strain INRA-310)</name>
    <name type="common">Phytophthora parasitica</name>
    <dbReference type="NCBI Taxonomy" id="761204"/>
    <lineage>
        <taxon>Eukaryota</taxon>
        <taxon>Sar</taxon>
        <taxon>Stramenopiles</taxon>
        <taxon>Oomycota</taxon>
        <taxon>Peronosporomycetes</taxon>
        <taxon>Peronosporales</taxon>
        <taxon>Peronosporaceae</taxon>
        <taxon>Phytophthora</taxon>
    </lineage>
</organism>
<dbReference type="EMBL" id="KI669578">
    <property type="protein sequence ID" value="ETN11754.1"/>
    <property type="molecule type" value="Genomic_DNA"/>
</dbReference>
<dbReference type="Proteomes" id="UP000018817">
    <property type="component" value="Unassembled WGS sequence"/>
</dbReference>
<evidence type="ECO:0000256" key="1">
    <source>
        <dbReference type="SAM" id="MobiDB-lite"/>
    </source>
</evidence>
<feature type="region of interest" description="Disordered" evidence="1">
    <location>
        <begin position="85"/>
        <end position="111"/>
    </location>
</feature>
<evidence type="ECO:0000313" key="2">
    <source>
        <dbReference type="EMBL" id="ETN11754.1"/>
    </source>
</evidence>
<evidence type="ECO:0000313" key="3">
    <source>
        <dbReference type="Proteomes" id="UP000018817"/>
    </source>
</evidence>
<accession>W2QGW6</accession>
<dbReference type="GeneID" id="20191132"/>
<dbReference type="RefSeq" id="XP_008903024.1">
    <property type="nucleotide sequence ID" value="XM_008904776.1"/>
</dbReference>
<gene>
    <name evidence="2" type="ORF">PPTG_22533</name>
</gene>
<protein>
    <submittedName>
        <fullName evidence="2">Uncharacterized protein</fullName>
    </submittedName>
</protein>
<dbReference type="OMA" id="QPCNKDR"/>
<name>W2QGW6_PHYN3</name>